<dbReference type="Proteomes" id="UP000184063">
    <property type="component" value="Unassembled WGS sequence"/>
</dbReference>
<gene>
    <name evidence="2" type="ORF">ASPFODRAFT_149026</name>
</gene>
<evidence type="ECO:0000313" key="2">
    <source>
        <dbReference type="EMBL" id="OJZ79473.1"/>
    </source>
</evidence>
<protein>
    <recommendedName>
        <fullName evidence="4">Protein kinase domain-containing protein</fullName>
    </recommendedName>
</protein>
<evidence type="ECO:0000313" key="3">
    <source>
        <dbReference type="Proteomes" id="UP000184063"/>
    </source>
</evidence>
<dbReference type="SUPFAM" id="SSF56112">
    <property type="entry name" value="Protein kinase-like (PK-like)"/>
    <property type="match status" value="1"/>
</dbReference>
<evidence type="ECO:0008006" key="4">
    <source>
        <dbReference type="Google" id="ProtNLM"/>
    </source>
</evidence>
<feature type="region of interest" description="Disordered" evidence="1">
    <location>
        <begin position="321"/>
        <end position="340"/>
    </location>
</feature>
<name>A0A1M3SY89_ASPLC</name>
<dbReference type="AlphaFoldDB" id="A0A1M3SY89"/>
<dbReference type="InterPro" id="IPR011009">
    <property type="entry name" value="Kinase-like_dom_sf"/>
</dbReference>
<reference evidence="3" key="1">
    <citation type="journal article" date="2017" name="Genome Biol.">
        <title>Comparative genomics reveals high biological diversity and specific adaptations in the industrially and medically important fungal genus Aspergillus.</title>
        <authorList>
            <person name="de Vries R.P."/>
            <person name="Riley R."/>
            <person name="Wiebenga A."/>
            <person name="Aguilar-Osorio G."/>
            <person name="Amillis S."/>
            <person name="Uchima C.A."/>
            <person name="Anderluh G."/>
            <person name="Asadollahi M."/>
            <person name="Askin M."/>
            <person name="Barry K."/>
            <person name="Battaglia E."/>
            <person name="Bayram O."/>
            <person name="Benocci T."/>
            <person name="Braus-Stromeyer S.A."/>
            <person name="Caldana C."/>
            <person name="Canovas D."/>
            <person name="Cerqueira G.C."/>
            <person name="Chen F."/>
            <person name="Chen W."/>
            <person name="Choi C."/>
            <person name="Clum A."/>
            <person name="Dos Santos R.A."/>
            <person name="Damasio A.R."/>
            <person name="Diallinas G."/>
            <person name="Emri T."/>
            <person name="Fekete E."/>
            <person name="Flipphi M."/>
            <person name="Freyberg S."/>
            <person name="Gallo A."/>
            <person name="Gournas C."/>
            <person name="Habgood R."/>
            <person name="Hainaut M."/>
            <person name="Harispe M.L."/>
            <person name="Henrissat B."/>
            <person name="Hilden K.S."/>
            <person name="Hope R."/>
            <person name="Hossain A."/>
            <person name="Karabika E."/>
            <person name="Karaffa L."/>
            <person name="Karanyi Z."/>
            <person name="Krasevec N."/>
            <person name="Kuo A."/>
            <person name="Kusch H."/>
            <person name="LaButti K."/>
            <person name="Lagendijk E.L."/>
            <person name="Lapidus A."/>
            <person name="Levasseur A."/>
            <person name="Lindquist E."/>
            <person name="Lipzen A."/>
            <person name="Logrieco A.F."/>
            <person name="MacCabe A."/>
            <person name="Maekelae M.R."/>
            <person name="Malavazi I."/>
            <person name="Melin P."/>
            <person name="Meyer V."/>
            <person name="Mielnichuk N."/>
            <person name="Miskei M."/>
            <person name="Molnar A.P."/>
            <person name="Mule G."/>
            <person name="Ngan C.Y."/>
            <person name="Orejas M."/>
            <person name="Orosz E."/>
            <person name="Ouedraogo J.P."/>
            <person name="Overkamp K.M."/>
            <person name="Park H.-S."/>
            <person name="Perrone G."/>
            <person name="Piumi F."/>
            <person name="Punt P.J."/>
            <person name="Ram A.F."/>
            <person name="Ramon A."/>
            <person name="Rauscher S."/>
            <person name="Record E."/>
            <person name="Riano-Pachon D.M."/>
            <person name="Robert V."/>
            <person name="Roehrig J."/>
            <person name="Ruller R."/>
            <person name="Salamov A."/>
            <person name="Salih N.S."/>
            <person name="Samson R.A."/>
            <person name="Sandor E."/>
            <person name="Sanguinetti M."/>
            <person name="Schuetze T."/>
            <person name="Sepcic K."/>
            <person name="Shelest E."/>
            <person name="Sherlock G."/>
            <person name="Sophianopoulou V."/>
            <person name="Squina F.M."/>
            <person name="Sun H."/>
            <person name="Susca A."/>
            <person name="Todd R.B."/>
            <person name="Tsang A."/>
            <person name="Unkles S.E."/>
            <person name="van de Wiele N."/>
            <person name="van Rossen-Uffink D."/>
            <person name="Oliveira J.V."/>
            <person name="Vesth T.C."/>
            <person name="Visser J."/>
            <person name="Yu J.-H."/>
            <person name="Zhou M."/>
            <person name="Andersen M.R."/>
            <person name="Archer D.B."/>
            <person name="Baker S.E."/>
            <person name="Benoit I."/>
            <person name="Brakhage A.A."/>
            <person name="Braus G.H."/>
            <person name="Fischer R."/>
            <person name="Frisvad J.C."/>
            <person name="Goldman G.H."/>
            <person name="Houbraken J."/>
            <person name="Oakley B."/>
            <person name="Pocsi I."/>
            <person name="Scazzocchio C."/>
            <person name="Seiboth B."/>
            <person name="vanKuyk P.A."/>
            <person name="Wortman J."/>
            <person name="Dyer P.S."/>
            <person name="Grigoriev I.V."/>
        </authorList>
    </citation>
    <scope>NUCLEOTIDE SEQUENCE [LARGE SCALE GENOMIC DNA]</scope>
    <source>
        <strain evidence="3">CBS 106.47</strain>
    </source>
</reference>
<sequence>MPVARRDVRGTVWFGRTRPPVVSTQHAATITTSDHVPSNQAFSRATSGLNCLPPQQFAPNPAPREILAQSPWEVYEPRACIYYGRIMVLARHRKNKATLVHIQMQAVERSAIEMCVQMIDRLAHRNIPRLLDVFQYAERYLLVWEPFECTLHEALALSCRITESEVAQILWPVGAVPILLGTRSFIHGSQVFRCLQFLRGQSRELASLTPRDILFTEEGEIKIAGIENSRQVDPSRADAMTSTFNALRSILDKIMQKNGSNFTWSQEIRSLKSALAKSTSARCLDRLVQHTFFEQVTGEGGLKVLVDLANKTIFHEITFPPEDSLAKTGPPGKPVEPSTT</sequence>
<dbReference type="EMBL" id="KV878329">
    <property type="protein sequence ID" value="OJZ79473.1"/>
    <property type="molecule type" value="Genomic_DNA"/>
</dbReference>
<dbReference type="VEuPathDB" id="FungiDB:ASPFODRAFT_149026"/>
<organism evidence="2 3">
    <name type="scientific">Aspergillus luchuensis (strain CBS 106.47)</name>
    <dbReference type="NCBI Taxonomy" id="1137211"/>
    <lineage>
        <taxon>Eukaryota</taxon>
        <taxon>Fungi</taxon>
        <taxon>Dikarya</taxon>
        <taxon>Ascomycota</taxon>
        <taxon>Pezizomycotina</taxon>
        <taxon>Eurotiomycetes</taxon>
        <taxon>Eurotiomycetidae</taxon>
        <taxon>Eurotiales</taxon>
        <taxon>Aspergillaceae</taxon>
        <taxon>Aspergillus</taxon>
        <taxon>Aspergillus subgen. Circumdati</taxon>
    </lineage>
</organism>
<proteinExistence type="predicted"/>
<accession>A0A1M3SY89</accession>
<dbReference type="Gene3D" id="1.10.510.10">
    <property type="entry name" value="Transferase(Phosphotransferase) domain 1"/>
    <property type="match status" value="1"/>
</dbReference>
<evidence type="ECO:0000256" key="1">
    <source>
        <dbReference type="SAM" id="MobiDB-lite"/>
    </source>
</evidence>
<dbReference type="OrthoDB" id="4509045at2759"/>